<sequence>APTPVWSEAEIEKLLVIPSHPPSPLSPWSSPPSPPLPLSPTLPVSSPPLPASPIYPLGYRAMMIRLQAEAPSISHPLPSSTPPSGTPPLLLIPLPTSSPPLLLPSMSRREDVPEVTLTPQKRADYGFVANLDDEIRREPERKVGYEITDTWDEMLVGMPGAPETDETELGRRMTEFATTVRQDTNEIYGRLDDAQDDRALIRGRSMDASDTARTEVLSLRTTVLAHQSEITGLRAAVRIRHTQLAEALTLLKALQTQMEALQRRRGPARGPTHPKAPGEAAHDADRSQNGKDMHDSGMGARRQAPPARECTYQDFRKCKPLYFKWNSHVTTVDLDVAYAITWTKLKKKMTDKYCPKGEIKKLEAELWNLKVKGTYVVSYSRHFQELALICVRMFLEESDKIKRYIGGLPDMIHGSVMASKPKTMQDVIEFTTELMDKKISTFAERHAKNKRKECPKLNNNNHGKQARNRNAPAKVYAVGHAETNPDSNVVMGMCLLKNRYAFILFDTGADRSFVSPAFSSQIDITPTTLDHYYDVELDDERIIGLNTIIRGFTLNFLNYPFNINLMPVELDSFDIIIIMDRLAKYHAVIDCVEKIVRSSVYSKIDLRSGYHQLRVRKEDIPKTAFRTRYGHYEFQVMPFGLTNVLTNKEEHEEHLKLILELLKKKELYAKFSRCEFWIPKKLCSAPSMALPEGSEDFVVYCNALHKGLGVVLMKREKTIAYASHQLKIHVKNYTTHDLELESKLRKEKLKPHADGTLCLNGRSWFPCYGDSRTVIMHESYKSKYSIHSGSDKMYQDMKKLHWWPNMKADIATYVSKCLTCAKLPKSSQGYNTIWVIVDRLTKFAIFIPVRETDPIDKLGRMYLKEVVTRHGIHVLIICDCENFWRSLQKALGTNLDMSTAYHLQTDGQSKRTIQILDDMMRACVINFGKSWVNHLSLVEVSYNNSYHASIKAAPFKALYGQKCRSAICWAKVGEAQLLSPELIQETTEKIVQIKQRIQATHDLQKSYADLKRKPMEFQVRDRFMLKVSPCKGVVRFGK</sequence>
<accession>A0A6L2LPU4</accession>
<dbReference type="GO" id="GO:0004519">
    <property type="term" value="F:endonuclease activity"/>
    <property type="evidence" value="ECO:0007669"/>
    <property type="project" value="UniProtKB-KW"/>
</dbReference>
<dbReference type="Gene3D" id="3.30.420.10">
    <property type="entry name" value="Ribonuclease H-like superfamily/Ribonuclease H"/>
    <property type="match status" value="1"/>
</dbReference>
<reference evidence="10" key="1">
    <citation type="journal article" date="2019" name="Sci. Rep.">
        <title>Draft genome of Tanacetum cinerariifolium, the natural source of mosquito coil.</title>
        <authorList>
            <person name="Yamashiro T."/>
            <person name="Shiraishi A."/>
            <person name="Satake H."/>
            <person name="Nakayama K."/>
        </authorList>
    </citation>
    <scope>NUCLEOTIDE SEQUENCE</scope>
</reference>
<dbReference type="CDD" id="cd00303">
    <property type="entry name" value="retropepsin_like"/>
    <property type="match status" value="1"/>
</dbReference>
<dbReference type="Pfam" id="PF17921">
    <property type="entry name" value="Integrase_H2C2"/>
    <property type="match status" value="1"/>
</dbReference>
<keyword evidence="5" id="KW-0255">Endonuclease</keyword>
<evidence type="ECO:0000256" key="7">
    <source>
        <dbReference type="ARBA" id="ARBA00022918"/>
    </source>
</evidence>
<feature type="domain" description="Integrase catalytic" evidence="9">
    <location>
        <begin position="797"/>
        <end position="962"/>
    </location>
</feature>
<dbReference type="InterPro" id="IPR012337">
    <property type="entry name" value="RNaseH-like_sf"/>
</dbReference>
<dbReference type="InterPro" id="IPR041588">
    <property type="entry name" value="Integrase_H2C2"/>
</dbReference>
<dbReference type="GO" id="GO:0015074">
    <property type="term" value="P:DNA integration"/>
    <property type="evidence" value="ECO:0007669"/>
    <property type="project" value="InterPro"/>
</dbReference>
<dbReference type="PANTHER" id="PTHR45835:SF99">
    <property type="entry name" value="CHROMO DOMAIN-CONTAINING PROTEIN-RELATED"/>
    <property type="match status" value="1"/>
</dbReference>
<keyword evidence="6" id="KW-0378">Hydrolase</keyword>
<keyword evidence="3" id="KW-0548">Nucleotidyltransferase</keyword>
<dbReference type="PROSITE" id="PS50994">
    <property type="entry name" value="INTEGRASE"/>
    <property type="match status" value="1"/>
</dbReference>
<dbReference type="Gene3D" id="1.10.340.70">
    <property type="match status" value="1"/>
</dbReference>
<keyword evidence="4" id="KW-0540">Nuclease</keyword>
<organism evidence="10">
    <name type="scientific">Tanacetum cinerariifolium</name>
    <name type="common">Dalmatian daisy</name>
    <name type="synonym">Chrysanthemum cinerariifolium</name>
    <dbReference type="NCBI Taxonomy" id="118510"/>
    <lineage>
        <taxon>Eukaryota</taxon>
        <taxon>Viridiplantae</taxon>
        <taxon>Streptophyta</taxon>
        <taxon>Embryophyta</taxon>
        <taxon>Tracheophyta</taxon>
        <taxon>Spermatophyta</taxon>
        <taxon>Magnoliopsida</taxon>
        <taxon>eudicotyledons</taxon>
        <taxon>Gunneridae</taxon>
        <taxon>Pentapetalae</taxon>
        <taxon>asterids</taxon>
        <taxon>campanulids</taxon>
        <taxon>Asterales</taxon>
        <taxon>Asteraceae</taxon>
        <taxon>Asteroideae</taxon>
        <taxon>Anthemideae</taxon>
        <taxon>Anthemidinae</taxon>
        <taxon>Tanacetum</taxon>
    </lineage>
</organism>
<keyword evidence="2" id="KW-0808">Transferase</keyword>
<keyword evidence="7 10" id="KW-0695">RNA-directed DNA polymerase</keyword>
<evidence type="ECO:0000313" key="10">
    <source>
        <dbReference type="EMBL" id="GEU62324.1"/>
    </source>
</evidence>
<dbReference type="Gene3D" id="3.10.10.10">
    <property type="entry name" value="HIV Type 1 Reverse Transcriptase, subunit A, domain 1"/>
    <property type="match status" value="1"/>
</dbReference>
<dbReference type="Pfam" id="PF03732">
    <property type="entry name" value="Retrotrans_gag"/>
    <property type="match status" value="1"/>
</dbReference>
<evidence type="ECO:0000256" key="4">
    <source>
        <dbReference type="ARBA" id="ARBA00022722"/>
    </source>
</evidence>
<evidence type="ECO:0000256" key="1">
    <source>
        <dbReference type="ARBA" id="ARBA00022670"/>
    </source>
</evidence>
<dbReference type="EMBL" id="BKCJ010004654">
    <property type="protein sequence ID" value="GEU62324.1"/>
    <property type="molecule type" value="Genomic_DNA"/>
</dbReference>
<dbReference type="GO" id="GO:0008233">
    <property type="term" value="F:peptidase activity"/>
    <property type="evidence" value="ECO:0007669"/>
    <property type="project" value="UniProtKB-KW"/>
</dbReference>
<dbReference type="AlphaFoldDB" id="A0A6L2LPU4"/>
<keyword evidence="1" id="KW-0645">Protease</keyword>
<dbReference type="InterPro" id="IPR036397">
    <property type="entry name" value="RNaseH_sf"/>
</dbReference>
<dbReference type="Pfam" id="PF17919">
    <property type="entry name" value="RT_RNaseH_2"/>
    <property type="match status" value="1"/>
</dbReference>
<dbReference type="InterPro" id="IPR043128">
    <property type="entry name" value="Rev_trsase/Diguanyl_cyclase"/>
</dbReference>
<evidence type="ECO:0000256" key="3">
    <source>
        <dbReference type="ARBA" id="ARBA00022695"/>
    </source>
</evidence>
<dbReference type="Pfam" id="PF08284">
    <property type="entry name" value="RVP_2"/>
    <property type="match status" value="1"/>
</dbReference>
<feature type="region of interest" description="Disordered" evidence="8">
    <location>
        <begin position="447"/>
        <end position="469"/>
    </location>
</feature>
<dbReference type="PANTHER" id="PTHR45835">
    <property type="entry name" value="YALI0A06105P"/>
    <property type="match status" value="1"/>
</dbReference>
<evidence type="ECO:0000259" key="9">
    <source>
        <dbReference type="PROSITE" id="PS50994"/>
    </source>
</evidence>
<feature type="region of interest" description="Disordered" evidence="8">
    <location>
        <begin position="22"/>
        <end position="47"/>
    </location>
</feature>
<dbReference type="GO" id="GO:0006508">
    <property type="term" value="P:proteolysis"/>
    <property type="evidence" value="ECO:0007669"/>
    <property type="project" value="UniProtKB-KW"/>
</dbReference>
<dbReference type="SUPFAM" id="SSF53098">
    <property type="entry name" value="Ribonuclease H-like"/>
    <property type="match status" value="1"/>
</dbReference>
<feature type="non-terminal residue" evidence="10">
    <location>
        <position position="1"/>
    </location>
</feature>
<dbReference type="GO" id="GO:0003964">
    <property type="term" value="F:RNA-directed DNA polymerase activity"/>
    <property type="evidence" value="ECO:0007669"/>
    <property type="project" value="UniProtKB-KW"/>
</dbReference>
<dbReference type="SUPFAM" id="SSF56672">
    <property type="entry name" value="DNA/RNA polymerases"/>
    <property type="match status" value="1"/>
</dbReference>
<feature type="compositionally biased region" description="Basic and acidic residues" evidence="8">
    <location>
        <begin position="280"/>
        <end position="295"/>
    </location>
</feature>
<evidence type="ECO:0000256" key="8">
    <source>
        <dbReference type="SAM" id="MobiDB-lite"/>
    </source>
</evidence>
<name>A0A6L2LPU4_TANCI</name>
<comment type="caution">
    <text evidence="10">The sequence shown here is derived from an EMBL/GenBank/DDBJ whole genome shotgun (WGS) entry which is preliminary data.</text>
</comment>
<dbReference type="InterPro" id="IPR005162">
    <property type="entry name" value="Retrotrans_gag_dom"/>
</dbReference>
<feature type="region of interest" description="Disordered" evidence="8">
    <location>
        <begin position="260"/>
        <end position="306"/>
    </location>
</feature>
<dbReference type="InterPro" id="IPR001584">
    <property type="entry name" value="Integrase_cat-core"/>
</dbReference>
<proteinExistence type="predicted"/>
<evidence type="ECO:0000256" key="6">
    <source>
        <dbReference type="ARBA" id="ARBA00022801"/>
    </source>
</evidence>
<dbReference type="FunFam" id="3.10.10.10:FF:000007">
    <property type="entry name" value="Retrovirus-related Pol polyprotein from transposon 17.6-like Protein"/>
    <property type="match status" value="1"/>
</dbReference>
<dbReference type="InterPro" id="IPR043502">
    <property type="entry name" value="DNA/RNA_pol_sf"/>
</dbReference>
<protein>
    <submittedName>
        <fullName evidence="10">Reverse transcriptase domain-containing protein</fullName>
    </submittedName>
</protein>
<gene>
    <name evidence="10" type="ORF">Tci_034302</name>
</gene>
<evidence type="ECO:0000256" key="2">
    <source>
        <dbReference type="ARBA" id="ARBA00022679"/>
    </source>
</evidence>
<dbReference type="GO" id="GO:0003676">
    <property type="term" value="F:nucleic acid binding"/>
    <property type="evidence" value="ECO:0007669"/>
    <property type="project" value="InterPro"/>
</dbReference>
<dbReference type="InterPro" id="IPR041577">
    <property type="entry name" value="RT_RNaseH_2"/>
</dbReference>
<evidence type="ECO:0000256" key="5">
    <source>
        <dbReference type="ARBA" id="ARBA00022759"/>
    </source>
</evidence>
<dbReference type="Gene3D" id="3.30.70.270">
    <property type="match status" value="1"/>
</dbReference>